<comment type="catalytic activity">
    <reaction evidence="1">
        <text>a monocarboxylic acid amide + H2O = a monocarboxylate + NH4(+)</text>
        <dbReference type="Rhea" id="RHEA:12020"/>
        <dbReference type="ChEBI" id="CHEBI:15377"/>
        <dbReference type="ChEBI" id="CHEBI:28938"/>
        <dbReference type="ChEBI" id="CHEBI:35757"/>
        <dbReference type="ChEBI" id="CHEBI:83628"/>
        <dbReference type="EC" id="3.5.1.4"/>
    </reaction>
</comment>
<dbReference type="Pfam" id="PF01425">
    <property type="entry name" value="Amidase"/>
    <property type="match status" value="1"/>
</dbReference>
<evidence type="ECO:0000256" key="4">
    <source>
        <dbReference type="ARBA" id="ARBA00009199"/>
    </source>
</evidence>
<dbReference type="Proteomes" id="UP001610446">
    <property type="component" value="Unassembled WGS sequence"/>
</dbReference>
<keyword evidence="7" id="KW-0378">Hydrolase</keyword>
<evidence type="ECO:0000256" key="1">
    <source>
        <dbReference type="ARBA" id="ARBA00001311"/>
    </source>
</evidence>
<dbReference type="PANTHER" id="PTHR46072">
    <property type="entry name" value="AMIDASE-RELATED-RELATED"/>
    <property type="match status" value="1"/>
</dbReference>
<evidence type="ECO:0000256" key="6">
    <source>
        <dbReference type="ARBA" id="ARBA00022679"/>
    </source>
</evidence>
<dbReference type="Pfam" id="PF02636">
    <property type="entry name" value="Methyltransf_28"/>
    <property type="match status" value="1"/>
</dbReference>
<evidence type="ECO:0000256" key="7">
    <source>
        <dbReference type="ARBA" id="ARBA00022801"/>
    </source>
</evidence>
<keyword evidence="8" id="KW-0496">Mitochondrion</keyword>
<keyword evidence="6" id="KW-0808">Transferase</keyword>
<dbReference type="InterPro" id="IPR020556">
    <property type="entry name" value="Amidase_CS"/>
</dbReference>
<dbReference type="InterPro" id="IPR003788">
    <property type="entry name" value="NDUFAF7"/>
</dbReference>
<evidence type="ECO:0000259" key="10">
    <source>
        <dbReference type="Pfam" id="PF01425"/>
    </source>
</evidence>
<sequence length="1020" mass="115347">MDSPVLNQLFRQLFRHPACQSVRRSPSSAHSLRFSGPPYQQYRTFLSRRTRTKRKSTDDGMNWTKRGDYPRDITEELETYSRCLLTVSLLSRAIDSLYNPYYGYFSKHATIFSPGEPFDFTSIEDGPAFHRMLGERYTEFEDLLDEKRPDEARQLWHTPTELFRPYYGETIARYLVSNYKLTQYPYHDLIIYEMGAGNGTLMINILDFIRDTDYEVYQRTKFRIIEISPALAGLQMKNLTDSLNAAGHLDHVEIINKSIFEWDTYVHSPCFFLALEVIDNFAHDTIRYDFKTELPQQGGVLIDADGEFHEYYTPQLDPVASRFLRVRQAAARRNFPSPLGPKLGRQVRGVLPFQQPFTLPEYIPTRLMQFFDILDTYFPGHRLVASDFSSLPDAVPGINAPVVQTRYKRRTVPVSTPFVHQGYFDIFFPTDFNVVEDIYRAVTGKLTQVVSHEDFMNRWAYIEDTETKSGENPLLTWYKNASIGNKRTRMTTPHWKPIVLQKRATQLQSIPLAWQLPQSTITSEADTLNTIRTCGILTPQELQWTEINDVTVLVRLLASREVSSEKLTTAFCKRAAIAQQMTGCLTEIFFVRALKQARELDKELEATDQVKGPLHGLPVSVKDRFDVQGLDTTVGWVGLANKPVAKSDSVVQLLESMGAMSDSYNHVFGQSVNAFNRKLISGGSSGGEGALVGAGGSVLGIGTDIGGSIRVPSTLQGLYSICPTTGRVPWNCSFMHQHYLVPPVAGPMARSLSTIEYFMQSLLDSNPWNLDPGCIPIPWRTELAAPPPPSRKLKLGIVYDDGVVRPQPPVMRAMRETARKLKDAGHEVIEWNTSLHVEGTNLWTKSVLADGGHHCRQLCAIVDEPLIQGMLVGTATDELSSQEREKIEEAKWTYQERYLAQWVASGIDALLLPVTPWVGYKPKTWVVSKQWLGYTALYNLLNYAAVTVPVATADAELDFPENDEGWSVHVPRNESDKFNYEQYDIDLVKGMPVTVQIVGGRYGEEKAVSVAKVIDEVFGR</sequence>
<comment type="similarity">
    <text evidence="3">Belongs to the NDUFAF7 family.</text>
</comment>
<comment type="subcellular location">
    <subcellularLocation>
        <location evidence="2">Mitochondrion</location>
    </subcellularLocation>
</comment>
<comment type="catalytic activity">
    <reaction evidence="9">
        <text>L-arginyl-[protein] + 2 S-adenosyl-L-methionine = N(omega),N(omega)'-dimethyl-L-arginyl-[protein] + 2 S-adenosyl-L-homocysteine + 2 H(+)</text>
        <dbReference type="Rhea" id="RHEA:48108"/>
        <dbReference type="Rhea" id="RHEA-COMP:10532"/>
        <dbReference type="Rhea" id="RHEA-COMP:11992"/>
        <dbReference type="ChEBI" id="CHEBI:15378"/>
        <dbReference type="ChEBI" id="CHEBI:29965"/>
        <dbReference type="ChEBI" id="CHEBI:57856"/>
        <dbReference type="ChEBI" id="CHEBI:59789"/>
        <dbReference type="ChEBI" id="CHEBI:88221"/>
        <dbReference type="EC" id="2.1.1.320"/>
    </reaction>
</comment>
<organism evidence="11 12">
    <name type="scientific">Aspergillus pseudoustus</name>
    <dbReference type="NCBI Taxonomy" id="1810923"/>
    <lineage>
        <taxon>Eukaryota</taxon>
        <taxon>Fungi</taxon>
        <taxon>Dikarya</taxon>
        <taxon>Ascomycota</taxon>
        <taxon>Pezizomycotina</taxon>
        <taxon>Eurotiomycetes</taxon>
        <taxon>Eurotiomycetidae</taxon>
        <taxon>Eurotiales</taxon>
        <taxon>Aspergillaceae</taxon>
        <taxon>Aspergillus</taxon>
        <taxon>Aspergillus subgen. Nidulantes</taxon>
    </lineage>
</organism>
<evidence type="ECO:0000256" key="9">
    <source>
        <dbReference type="ARBA" id="ARBA00048612"/>
    </source>
</evidence>
<reference evidence="11 12" key="1">
    <citation type="submission" date="2024-07" db="EMBL/GenBank/DDBJ databases">
        <title>Section-level genome sequencing and comparative genomics of Aspergillus sections Usti and Cavernicolus.</title>
        <authorList>
            <consortium name="Lawrence Berkeley National Laboratory"/>
            <person name="Nybo J.L."/>
            <person name="Vesth T.C."/>
            <person name="Theobald S."/>
            <person name="Frisvad J.C."/>
            <person name="Larsen T.O."/>
            <person name="Kjaerboelling I."/>
            <person name="Rothschild-Mancinelli K."/>
            <person name="Lyhne E.K."/>
            <person name="Kogle M.E."/>
            <person name="Barry K."/>
            <person name="Clum A."/>
            <person name="Na H."/>
            <person name="Ledsgaard L."/>
            <person name="Lin J."/>
            <person name="Lipzen A."/>
            <person name="Kuo A."/>
            <person name="Riley R."/>
            <person name="Mondo S."/>
            <person name="Labutti K."/>
            <person name="Haridas S."/>
            <person name="Pangalinan J."/>
            <person name="Salamov A.A."/>
            <person name="Simmons B.A."/>
            <person name="Magnuson J.K."/>
            <person name="Chen J."/>
            <person name="Drula E."/>
            <person name="Henrissat B."/>
            <person name="Wiebenga A."/>
            <person name="Lubbers R.J."/>
            <person name="Gomes A.C."/>
            <person name="Makela M.R."/>
            <person name="Stajich J."/>
            <person name="Grigoriev I.V."/>
            <person name="Mortensen U.H."/>
            <person name="De Vries R.P."/>
            <person name="Baker S.E."/>
            <person name="Andersen M.R."/>
        </authorList>
    </citation>
    <scope>NUCLEOTIDE SEQUENCE [LARGE SCALE GENOMIC DNA]</scope>
    <source>
        <strain evidence="11 12">CBS 123904</strain>
    </source>
</reference>
<evidence type="ECO:0000256" key="2">
    <source>
        <dbReference type="ARBA" id="ARBA00004173"/>
    </source>
</evidence>
<evidence type="ECO:0000313" key="11">
    <source>
        <dbReference type="EMBL" id="KAL2834733.1"/>
    </source>
</evidence>
<dbReference type="InterPro" id="IPR038375">
    <property type="entry name" value="NDUFAF7_sf"/>
</dbReference>
<dbReference type="Gene3D" id="3.40.50.12710">
    <property type="match status" value="1"/>
</dbReference>
<protein>
    <submittedName>
        <fullName evidence="11">Amidase signature domain-containing protein</fullName>
    </submittedName>
</protein>
<dbReference type="InterPro" id="IPR023631">
    <property type="entry name" value="Amidase_dom"/>
</dbReference>
<keyword evidence="5" id="KW-0489">Methyltransferase</keyword>
<evidence type="ECO:0000256" key="5">
    <source>
        <dbReference type="ARBA" id="ARBA00022603"/>
    </source>
</evidence>
<dbReference type="EMBL" id="JBFXLU010000215">
    <property type="protein sequence ID" value="KAL2834733.1"/>
    <property type="molecule type" value="Genomic_DNA"/>
</dbReference>
<feature type="domain" description="Amidase" evidence="10">
    <location>
        <begin position="567"/>
        <end position="1006"/>
    </location>
</feature>
<dbReference type="SUPFAM" id="SSF75304">
    <property type="entry name" value="Amidase signature (AS) enzymes"/>
    <property type="match status" value="1"/>
</dbReference>
<comment type="caution">
    <text evidence="11">The sequence shown here is derived from an EMBL/GenBank/DDBJ whole genome shotgun (WGS) entry which is preliminary data.</text>
</comment>
<evidence type="ECO:0000313" key="12">
    <source>
        <dbReference type="Proteomes" id="UP001610446"/>
    </source>
</evidence>
<dbReference type="SUPFAM" id="SSF53335">
    <property type="entry name" value="S-adenosyl-L-methionine-dependent methyltransferases"/>
    <property type="match status" value="1"/>
</dbReference>
<dbReference type="InterPro" id="IPR036928">
    <property type="entry name" value="AS_sf"/>
</dbReference>
<dbReference type="PANTHER" id="PTHR46072:SF1">
    <property type="entry name" value="AMIDASE"/>
    <property type="match status" value="1"/>
</dbReference>
<accession>A0ABR4J6R0</accession>
<dbReference type="PROSITE" id="PS00571">
    <property type="entry name" value="AMIDASES"/>
    <property type="match status" value="1"/>
</dbReference>
<keyword evidence="12" id="KW-1185">Reference proteome</keyword>
<name>A0ABR4J6R0_9EURO</name>
<gene>
    <name evidence="11" type="ORF">BJY01DRAFT_239046</name>
</gene>
<proteinExistence type="inferred from homology"/>
<dbReference type="Gene3D" id="3.90.1300.10">
    <property type="entry name" value="Amidase signature (AS) domain"/>
    <property type="match status" value="1"/>
</dbReference>
<comment type="similarity">
    <text evidence="4">Belongs to the amidase family.</text>
</comment>
<dbReference type="InterPro" id="IPR029063">
    <property type="entry name" value="SAM-dependent_MTases_sf"/>
</dbReference>
<evidence type="ECO:0000256" key="8">
    <source>
        <dbReference type="ARBA" id="ARBA00023128"/>
    </source>
</evidence>
<evidence type="ECO:0000256" key="3">
    <source>
        <dbReference type="ARBA" id="ARBA00005891"/>
    </source>
</evidence>